<dbReference type="EMBL" id="WNKS01000001">
    <property type="protein sequence ID" value="MTV29409.1"/>
    <property type="molecule type" value="Genomic_DNA"/>
</dbReference>
<dbReference type="Proteomes" id="UP000439113">
    <property type="component" value="Unassembled WGS sequence"/>
</dbReference>
<dbReference type="OrthoDB" id="8453307at2"/>
<comment type="caution">
    <text evidence="1">The sequence shown here is derived from an EMBL/GenBank/DDBJ whole genome shotgun (WGS) entry which is preliminary data.</text>
</comment>
<organism evidence="1 2">
    <name type="scientific">Rhodoblastus acidophilus</name>
    <name type="common">Rhodopseudomonas acidophila</name>
    <dbReference type="NCBI Taxonomy" id="1074"/>
    <lineage>
        <taxon>Bacteria</taxon>
        <taxon>Pseudomonadati</taxon>
        <taxon>Pseudomonadota</taxon>
        <taxon>Alphaproteobacteria</taxon>
        <taxon>Hyphomicrobiales</taxon>
        <taxon>Rhodoblastaceae</taxon>
        <taxon>Rhodoblastus</taxon>
    </lineage>
</organism>
<accession>A0A6N8DGU7</accession>
<name>A0A6N8DGU7_RHOAC</name>
<evidence type="ECO:0000313" key="1">
    <source>
        <dbReference type="EMBL" id="MTV29409.1"/>
    </source>
</evidence>
<reference evidence="1 2" key="1">
    <citation type="submission" date="2019-11" db="EMBL/GenBank/DDBJ databases">
        <title>Whole-genome sequence of a Rhodoblastus acidophilus DSM 142.</title>
        <authorList>
            <person name="Kyndt J.A."/>
            <person name="Meyer T.E."/>
        </authorList>
    </citation>
    <scope>NUCLEOTIDE SEQUENCE [LARGE SCALE GENOMIC DNA]</scope>
    <source>
        <strain evidence="1 2">DSM 142</strain>
    </source>
</reference>
<evidence type="ECO:0000313" key="2">
    <source>
        <dbReference type="Proteomes" id="UP000439113"/>
    </source>
</evidence>
<sequence>MVKVVVTLYHFHIIDADGGRREAQSLRLPNIDAVWAQIAALAGARDAEGRHIRVTNEAGGIVVLVGASTARRLQSLRAA</sequence>
<proteinExistence type="predicted"/>
<protein>
    <submittedName>
        <fullName evidence="1">Uncharacterized protein</fullName>
    </submittedName>
</protein>
<gene>
    <name evidence="1" type="ORF">GJ654_00220</name>
</gene>
<dbReference type="AlphaFoldDB" id="A0A6N8DGU7"/>
<dbReference type="RefSeq" id="WP_155444086.1">
    <property type="nucleotide sequence ID" value="NZ_JAOQNR010000001.1"/>
</dbReference>